<dbReference type="InterPro" id="IPR022712">
    <property type="entry name" value="Beta_Casp"/>
</dbReference>
<dbReference type="Pfam" id="PF10996">
    <property type="entry name" value="Beta-Casp"/>
    <property type="match status" value="1"/>
</dbReference>
<dbReference type="InterPro" id="IPR011108">
    <property type="entry name" value="RMMBL"/>
</dbReference>
<dbReference type="Gene3D" id="3.40.50.10890">
    <property type="match status" value="1"/>
</dbReference>
<feature type="domain" description="Beta-Casp" evidence="3">
    <location>
        <begin position="251"/>
        <end position="376"/>
    </location>
</feature>
<feature type="domain" description="Metallo-beta-lactamase" evidence="2">
    <location>
        <begin position="20"/>
        <end position="246"/>
    </location>
</feature>
<dbReference type="PANTHER" id="PTHR11203:SF37">
    <property type="entry name" value="INTEGRATOR COMPLEX SUBUNIT 11"/>
    <property type="match status" value="1"/>
</dbReference>
<name>A0A2H0K7A5_9BACT</name>
<reference evidence="4 5" key="1">
    <citation type="submission" date="2017-09" db="EMBL/GenBank/DDBJ databases">
        <title>Depth-based differentiation of microbial function through sediment-hosted aquifers and enrichment of novel symbionts in the deep terrestrial subsurface.</title>
        <authorList>
            <person name="Probst A.J."/>
            <person name="Ladd B."/>
            <person name="Jarett J.K."/>
            <person name="Geller-Mcgrath D.E."/>
            <person name="Sieber C.M."/>
            <person name="Emerson J.B."/>
            <person name="Anantharaman K."/>
            <person name="Thomas B.C."/>
            <person name="Malmstrom R."/>
            <person name="Stieglmeier M."/>
            <person name="Klingl A."/>
            <person name="Woyke T."/>
            <person name="Ryan C.M."/>
            <person name="Banfield J.F."/>
        </authorList>
    </citation>
    <scope>NUCLEOTIDE SEQUENCE [LARGE SCALE GENOMIC DNA]</scope>
    <source>
        <strain evidence="4">CG11_big_fil_rev_8_21_14_0_20_40_24</strain>
    </source>
</reference>
<evidence type="ECO:0000313" key="4">
    <source>
        <dbReference type="EMBL" id="PIQ67129.1"/>
    </source>
</evidence>
<dbReference type="PANTHER" id="PTHR11203">
    <property type="entry name" value="CLEAVAGE AND POLYADENYLATION SPECIFICITY FACTOR FAMILY MEMBER"/>
    <property type="match status" value="1"/>
</dbReference>
<keyword evidence="1" id="KW-0378">Hydrolase</keyword>
<evidence type="ECO:0000259" key="2">
    <source>
        <dbReference type="SMART" id="SM00849"/>
    </source>
</evidence>
<dbReference type="InterPro" id="IPR001279">
    <property type="entry name" value="Metallo-B-lactamas"/>
</dbReference>
<dbReference type="Gene3D" id="3.60.15.10">
    <property type="entry name" value="Ribonuclease Z/Hydroxyacylglutathione hydrolase-like"/>
    <property type="match status" value="1"/>
</dbReference>
<evidence type="ECO:0008006" key="6">
    <source>
        <dbReference type="Google" id="ProtNLM"/>
    </source>
</evidence>
<protein>
    <recommendedName>
        <fullName evidence="6">MBL fold hydrolase</fullName>
    </recommendedName>
</protein>
<dbReference type="SMART" id="SM00849">
    <property type="entry name" value="Lactamase_B"/>
    <property type="match status" value="1"/>
</dbReference>
<proteinExistence type="predicted"/>
<dbReference type="SUPFAM" id="SSF56281">
    <property type="entry name" value="Metallo-hydrolase/oxidoreductase"/>
    <property type="match status" value="1"/>
</dbReference>
<dbReference type="GO" id="GO:0016787">
    <property type="term" value="F:hydrolase activity"/>
    <property type="evidence" value="ECO:0007669"/>
    <property type="project" value="UniProtKB-KW"/>
</dbReference>
<dbReference type="Pfam" id="PF16661">
    <property type="entry name" value="Lactamase_B_6"/>
    <property type="match status" value="1"/>
</dbReference>
<evidence type="ECO:0000259" key="3">
    <source>
        <dbReference type="SMART" id="SM01027"/>
    </source>
</evidence>
<evidence type="ECO:0000256" key="1">
    <source>
        <dbReference type="ARBA" id="ARBA00022801"/>
    </source>
</evidence>
<gene>
    <name evidence="4" type="ORF">COV95_00410</name>
</gene>
<dbReference type="SMART" id="SM01027">
    <property type="entry name" value="Beta-Casp"/>
    <property type="match status" value="1"/>
</dbReference>
<dbReference type="CDD" id="cd16295">
    <property type="entry name" value="TTHA0252-CPSF-like_MBL-fold"/>
    <property type="match status" value="1"/>
</dbReference>
<comment type="caution">
    <text evidence="4">The sequence shown here is derived from an EMBL/GenBank/DDBJ whole genome shotgun (WGS) entry which is preliminary data.</text>
</comment>
<organism evidence="4 5">
    <name type="scientific">Candidatus Zambryskibacteria bacterium CG11_big_fil_rev_8_21_14_0_20_40_24</name>
    <dbReference type="NCBI Taxonomy" id="1975116"/>
    <lineage>
        <taxon>Bacteria</taxon>
        <taxon>Candidatus Zambryskiibacteriota</taxon>
    </lineage>
</organism>
<dbReference type="Proteomes" id="UP000229834">
    <property type="component" value="Unassembled WGS sequence"/>
</dbReference>
<dbReference type="InterPro" id="IPR050698">
    <property type="entry name" value="MBL"/>
</dbReference>
<accession>A0A2H0K7A5</accession>
<evidence type="ECO:0000313" key="5">
    <source>
        <dbReference type="Proteomes" id="UP000229834"/>
    </source>
</evidence>
<dbReference type="AlphaFoldDB" id="A0A2H0K7A5"/>
<sequence>MSSETKEWSVIFWSGVNTVTGANFMLEGQNARILIDCGMVQGGSDSEKENNKSFPYDPSSIDHLFVTHAHMDHVGRIPKLVKDGFHGKIYSTPETKSLAKLMLANAAGIQESQSKERGAPPIFDKQDVDKSFVFWETIDYHQEKLINQSFSVRVLDAGHILGSSMYEFVCKKEDGKSFKIVFTGDVGNSPSILLRDTEPITGTDYLVMESVYGDRNHEPKEFRDRKFKEVVIDSIKNKGTLLIPAFSLERAQTILYELNKLIESAVIPKIPVFLDSPLAIELTTIYESITSLYNEKVRSEISKGDDIFDFPRLKETARSWESRKIFKTPNPKIIIAGSGMSTAGRVLSHEKYVLPDKNSTLLLVGYQAPGTLGREIQSGAKEVMIGDEITKVNAQIITIDGYSAHKDSDHLVEFVGESSSSIKGVFIVMGEPKSARFLAQRLRDDVGVKAVTPEPAKTYPLS</sequence>
<dbReference type="InterPro" id="IPR036866">
    <property type="entry name" value="RibonucZ/Hydroxyglut_hydro"/>
</dbReference>
<dbReference type="GO" id="GO:0004521">
    <property type="term" value="F:RNA endonuclease activity"/>
    <property type="evidence" value="ECO:0007669"/>
    <property type="project" value="TreeGrafter"/>
</dbReference>
<dbReference type="Pfam" id="PF07521">
    <property type="entry name" value="RMMBL"/>
    <property type="match status" value="1"/>
</dbReference>
<dbReference type="EMBL" id="PCVC01000012">
    <property type="protein sequence ID" value="PIQ67129.1"/>
    <property type="molecule type" value="Genomic_DNA"/>
</dbReference>